<dbReference type="Pfam" id="PF13968">
    <property type="entry name" value="DUF4220"/>
    <property type="match status" value="1"/>
</dbReference>
<proteinExistence type="predicted"/>
<dbReference type="PANTHER" id="PTHR31325">
    <property type="entry name" value="OS01G0798800 PROTEIN-RELATED"/>
    <property type="match status" value="1"/>
</dbReference>
<sequence length="366" mass="42448">MCFASPAGDNLLFMLIFVPAIYKCFEKPWALKTASINSLVNTAVKTYNDGEINSLDEYVQAAAQYFEDRRNGRRFEYEETPCHPKYCTCLHDLFVDLSLPYPHRLGNLKYLEERQGQAHRVMEGRLSMIFDRLYTASMFFRKDSFDRSLLVLLRRGHDVVNDNEAINTTDGQITVFLLTTTYLIENFGAMILLWYLLLQNRSIPKLLLTLARWYRDHFTKWPDHLTQYNLIWFLASSKKHAKVRKTAGIFGCKDLVDQLMCTKNNTESAGREITELVHKHIRNGWINRRITETATYRRFGDNRGQLTLQLEGCTDHLEWSLMRPFDESVLLWHIATDICFFHGGATSLTQHYSSTPLVAAGTCRTT</sequence>
<dbReference type="EnsemblPlants" id="LPERR11G14160.1">
    <property type="protein sequence ID" value="LPERR11G14160.1"/>
    <property type="gene ID" value="LPERR11G14160"/>
</dbReference>
<protein>
    <recommendedName>
        <fullName evidence="2">DUF4220 domain-containing protein</fullName>
    </recommendedName>
</protein>
<dbReference type="Gramene" id="LPERR11G14160.1">
    <property type="protein sequence ID" value="LPERR11G14160.1"/>
    <property type="gene ID" value="LPERR11G14160"/>
</dbReference>
<reference evidence="3 4" key="1">
    <citation type="submission" date="2012-08" db="EMBL/GenBank/DDBJ databases">
        <title>Oryza genome evolution.</title>
        <authorList>
            <person name="Wing R.A."/>
        </authorList>
    </citation>
    <scope>NUCLEOTIDE SEQUENCE</scope>
</reference>
<evidence type="ECO:0000256" key="1">
    <source>
        <dbReference type="SAM" id="Phobius"/>
    </source>
</evidence>
<evidence type="ECO:0000313" key="4">
    <source>
        <dbReference type="Proteomes" id="UP000032180"/>
    </source>
</evidence>
<dbReference type="STRING" id="77586.A0A0D9XTE5"/>
<evidence type="ECO:0000259" key="2">
    <source>
        <dbReference type="Pfam" id="PF13968"/>
    </source>
</evidence>
<dbReference type="AlphaFoldDB" id="A0A0D9XTE5"/>
<feature type="domain" description="DUF4220" evidence="2">
    <location>
        <begin position="12"/>
        <end position="231"/>
    </location>
</feature>
<dbReference type="InterPro" id="IPR025315">
    <property type="entry name" value="DUF4220"/>
</dbReference>
<accession>A0A0D9XTE5</accession>
<dbReference type="HOGENOM" id="CLU_757304_0_0_1"/>
<reference evidence="4" key="2">
    <citation type="submission" date="2013-12" db="EMBL/GenBank/DDBJ databases">
        <authorList>
            <person name="Yu Y."/>
            <person name="Lee S."/>
            <person name="de Baynast K."/>
            <person name="Wissotski M."/>
            <person name="Liu L."/>
            <person name="Talag J."/>
            <person name="Goicoechea J."/>
            <person name="Angelova A."/>
            <person name="Jetty R."/>
            <person name="Kudrna D."/>
            <person name="Golser W."/>
            <person name="Rivera L."/>
            <person name="Zhang J."/>
            <person name="Wing R."/>
        </authorList>
    </citation>
    <scope>NUCLEOTIDE SEQUENCE</scope>
</reference>
<dbReference type="Proteomes" id="UP000032180">
    <property type="component" value="Chromosome 11"/>
</dbReference>
<evidence type="ECO:0000313" key="3">
    <source>
        <dbReference type="EnsemblPlants" id="LPERR11G14160.1"/>
    </source>
</evidence>
<keyword evidence="1" id="KW-0812">Transmembrane</keyword>
<name>A0A0D9XTE5_9ORYZ</name>
<keyword evidence="4" id="KW-1185">Reference proteome</keyword>
<reference evidence="3" key="3">
    <citation type="submission" date="2015-04" db="UniProtKB">
        <authorList>
            <consortium name="EnsemblPlants"/>
        </authorList>
    </citation>
    <scope>IDENTIFICATION</scope>
</reference>
<keyword evidence="1" id="KW-1133">Transmembrane helix</keyword>
<feature type="transmembrane region" description="Helical" evidence="1">
    <location>
        <begin position="175"/>
        <end position="198"/>
    </location>
</feature>
<dbReference type="eggNOG" id="ENOG502RRPP">
    <property type="taxonomic scope" value="Eukaryota"/>
</dbReference>
<keyword evidence="1" id="KW-0472">Membrane</keyword>
<organism evidence="3 4">
    <name type="scientific">Leersia perrieri</name>
    <dbReference type="NCBI Taxonomy" id="77586"/>
    <lineage>
        <taxon>Eukaryota</taxon>
        <taxon>Viridiplantae</taxon>
        <taxon>Streptophyta</taxon>
        <taxon>Embryophyta</taxon>
        <taxon>Tracheophyta</taxon>
        <taxon>Spermatophyta</taxon>
        <taxon>Magnoliopsida</taxon>
        <taxon>Liliopsida</taxon>
        <taxon>Poales</taxon>
        <taxon>Poaceae</taxon>
        <taxon>BOP clade</taxon>
        <taxon>Oryzoideae</taxon>
        <taxon>Oryzeae</taxon>
        <taxon>Oryzinae</taxon>
        <taxon>Leersia</taxon>
    </lineage>
</organism>